<keyword evidence="8" id="KW-1185">Reference proteome</keyword>
<dbReference type="CDD" id="cd21175">
    <property type="entry name" value="LPMO_AA9"/>
    <property type="match status" value="1"/>
</dbReference>
<keyword evidence="7" id="KW-0503">Monooxygenase</keyword>
<feature type="chain" id="PRO_5025557330" evidence="5">
    <location>
        <begin position="22"/>
        <end position="266"/>
    </location>
</feature>
<feature type="signal peptide" evidence="5">
    <location>
        <begin position="1"/>
        <end position="21"/>
    </location>
</feature>
<evidence type="ECO:0000313" key="7">
    <source>
        <dbReference type="EMBL" id="KAF2795866.1"/>
    </source>
</evidence>
<dbReference type="InterPro" id="IPR005103">
    <property type="entry name" value="AA9_LPMO"/>
</dbReference>
<keyword evidence="7" id="KW-0560">Oxidoreductase</keyword>
<proteinExistence type="predicted"/>
<sequence>MLLSISTSVALLSTLAPLALAHNHIDEIWANGVHYPGFSPNNPDLPYPSDTPGWYTTNLGGNPLYPVDANQNQIICAKGGSPANISAPLPAGTILRGKWWQGSGWPVSHHGPVIDYIAAYNADPTQLKFVKIAQRGWINNSTYDEGYWASDELIADDSSWNIKIPTGLKAGKYVVRTEIIALHLAHLGTGAYSTNGAEFYPQCINVQVSGTGTKTITGGVDARTFYRGDEPGLFFSNLHDTPNHADYVIPGPAVWSGATTRRSFTA</sequence>
<keyword evidence="3" id="KW-0964">Secreted</keyword>
<keyword evidence="5" id="KW-0732">Signal</keyword>
<accession>A0A6A6XHA8</accession>
<dbReference type="Proteomes" id="UP000799757">
    <property type="component" value="Unassembled WGS sequence"/>
</dbReference>
<evidence type="ECO:0000259" key="6">
    <source>
        <dbReference type="Pfam" id="PF03443"/>
    </source>
</evidence>
<evidence type="ECO:0000256" key="5">
    <source>
        <dbReference type="SAM" id="SignalP"/>
    </source>
</evidence>
<evidence type="ECO:0000256" key="1">
    <source>
        <dbReference type="ARBA" id="ARBA00001973"/>
    </source>
</evidence>
<dbReference type="InterPro" id="IPR049892">
    <property type="entry name" value="AA9"/>
</dbReference>
<dbReference type="PANTHER" id="PTHR33353">
    <property type="entry name" value="PUTATIVE (AFU_ORTHOLOGUE AFUA_1G12560)-RELATED"/>
    <property type="match status" value="1"/>
</dbReference>
<comment type="cofactor">
    <cofactor evidence="1">
        <name>Cu(2+)</name>
        <dbReference type="ChEBI" id="CHEBI:29036"/>
    </cofactor>
</comment>
<dbReference type="AlphaFoldDB" id="A0A6A6XHA8"/>
<dbReference type="GO" id="GO:0005576">
    <property type="term" value="C:extracellular region"/>
    <property type="evidence" value="ECO:0007669"/>
    <property type="project" value="UniProtKB-SubCell"/>
</dbReference>
<evidence type="ECO:0000256" key="3">
    <source>
        <dbReference type="ARBA" id="ARBA00022525"/>
    </source>
</evidence>
<organism evidence="7 8">
    <name type="scientific">Melanomma pulvis-pyrius CBS 109.77</name>
    <dbReference type="NCBI Taxonomy" id="1314802"/>
    <lineage>
        <taxon>Eukaryota</taxon>
        <taxon>Fungi</taxon>
        <taxon>Dikarya</taxon>
        <taxon>Ascomycota</taxon>
        <taxon>Pezizomycotina</taxon>
        <taxon>Dothideomycetes</taxon>
        <taxon>Pleosporomycetidae</taxon>
        <taxon>Pleosporales</taxon>
        <taxon>Melanommataceae</taxon>
        <taxon>Melanomma</taxon>
    </lineage>
</organism>
<evidence type="ECO:0000313" key="8">
    <source>
        <dbReference type="Proteomes" id="UP000799757"/>
    </source>
</evidence>
<dbReference type="Gene3D" id="2.70.50.70">
    <property type="match status" value="1"/>
</dbReference>
<dbReference type="EMBL" id="MU001846">
    <property type="protein sequence ID" value="KAF2795866.1"/>
    <property type="molecule type" value="Genomic_DNA"/>
</dbReference>
<dbReference type="GO" id="GO:0004497">
    <property type="term" value="F:monooxygenase activity"/>
    <property type="evidence" value="ECO:0007669"/>
    <property type="project" value="UniProtKB-KW"/>
</dbReference>
<gene>
    <name evidence="7" type="ORF">K505DRAFT_323772</name>
</gene>
<protein>
    <submittedName>
        <fullName evidence="7">Lytic polysaccharide monooxygenase</fullName>
    </submittedName>
</protein>
<comment type="subcellular location">
    <subcellularLocation>
        <location evidence="2">Secreted</location>
    </subcellularLocation>
</comment>
<keyword evidence="4" id="KW-1015">Disulfide bond</keyword>
<feature type="domain" description="Auxiliary Activity family 9 catalytic" evidence="6">
    <location>
        <begin position="22"/>
        <end position="239"/>
    </location>
</feature>
<evidence type="ECO:0000256" key="2">
    <source>
        <dbReference type="ARBA" id="ARBA00004613"/>
    </source>
</evidence>
<dbReference type="Pfam" id="PF03443">
    <property type="entry name" value="AA9"/>
    <property type="match status" value="1"/>
</dbReference>
<dbReference type="PANTHER" id="PTHR33353:SF34">
    <property type="entry name" value="ENDO-BETA-1,4-GLUCANASE D"/>
    <property type="match status" value="1"/>
</dbReference>
<name>A0A6A6XHA8_9PLEO</name>
<reference evidence="7" key="1">
    <citation type="journal article" date="2020" name="Stud. Mycol.">
        <title>101 Dothideomycetes genomes: a test case for predicting lifestyles and emergence of pathogens.</title>
        <authorList>
            <person name="Haridas S."/>
            <person name="Albert R."/>
            <person name="Binder M."/>
            <person name="Bloem J."/>
            <person name="Labutti K."/>
            <person name="Salamov A."/>
            <person name="Andreopoulos B."/>
            <person name="Baker S."/>
            <person name="Barry K."/>
            <person name="Bills G."/>
            <person name="Bluhm B."/>
            <person name="Cannon C."/>
            <person name="Castanera R."/>
            <person name="Culley D."/>
            <person name="Daum C."/>
            <person name="Ezra D."/>
            <person name="Gonzalez J."/>
            <person name="Henrissat B."/>
            <person name="Kuo A."/>
            <person name="Liang C."/>
            <person name="Lipzen A."/>
            <person name="Lutzoni F."/>
            <person name="Magnuson J."/>
            <person name="Mondo S."/>
            <person name="Nolan M."/>
            <person name="Ohm R."/>
            <person name="Pangilinan J."/>
            <person name="Park H.-J."/>
            <person name="Ramirez L."/>
            <person name="Alfaro M."/>
            <person name="Sun H."/>
            <person name="Tritt A."/>
            <person name="Yoshinaga Y."/>
            <person name="Zwiers L.-H."/>
            <person name="Turgeon B."/>
            <person name="Goodwin S."/>
            <person name="Spatafora J."/>
            <person name="Crous P."/>
            <person name="Grigoriev I."/>
        </authorList>
    </citation>
    <scope>NUCLEOTIDE SEQUENCE</scope>
    <source>
        <strain evidence="7">CBS 109.77</strain>
    </source>
</reference>
<evidence type="ECO:0000256" key="4">
    <source>
        <dbReference type="ARBA" id="ARBA00023157"/>
    </source>
</evidence>
<dbReference type="OrthoDB" id="4849160at2759"/>